<evidence type="ECO:0000313" key="11">
    <source>
        <dbReference type="Proteomes" id="UP001374579"/>
    </source>
</evidence>
<keyword evidence="5" id="KW-0862">Zinc</keyword>
<comment type="subcellular location">
    <subcellularLocation>
        <location evidence="1">Cytoplasm</location>
    </subcellularLocation>
</comment>
<evidence type="ECO:0000259" key="9">
    <source>
        <dbReference type="PROSITE" id="PS51981"/>
    </source>
</evidence>
<dbReference type="PROSITE" id="PS51981">
    <property type="entry name" value="ZF_RZ"/>
    <property type="match status" value="1"/>
</dbReference>
<dbReference type="Pfam" id="PF13086">
    <property type="entry name" value="AAA_11"/>
    <property type="match status" value="1"/>
</dbReference>
<dbReference type="InterPro" id="IPR057373">
    <property type="entry name" value="ZNFX1"/>
</dbReference>
<feature type="region of interest" description="Disordered" evidence="8">
    <location>
        <begin position="177"/>
        <end position="206"/>
    </location>
</feature>
<keyword evidence="7" id="KW-0175">Coiled coil</keyword>
<evidence type="ECO:0000256" key="1">
    <source>
        <dbReference type="ARBA" id="ARBA00004496"/>
    </source>
</evidence>
<feature type="region of interest" description="Disordered" evidence="8">
    <location>
        <begin position="720"/>
        <end position="744"/>
    </location>
</feature>
<feature type="domain" description="RZ-type" evidence="9">
    <location>
        <begin position="1807"/>
        <end position="1879"/>
    </location>
</feature>
<dbReference type="GO" id="GO:0031048">
    <property type="term" value="P:regulatory ncRNA-mediated heterochromatin formation"/>
    <property type="evidence" value="ECO:0007669"/>
    <property type="project" value="TreeGrafter"/>
</dbReference>
<dbReference type="Pfam" id="PF20173">
    <property type="entry name" value="ZnF_RZ-type"/>
    <property type="match status" value="1"/>
</dbReference>
<keyword evidence="6" id="KW-0391">Immunity</keyword>
<dbReference type="EMBL" id="JBAMIC010000024">
    <property type="protein sequence ID" value="KAK7090525.1"/>
    <property type="molecule type" value="Genomic_DNA"/>
</dbReference>
<feature type="coiled-coil region" evidence="7">
    <location>
        <begin position="778"/>
        <end position="812"/>
    </location>
</feature>
<dbReference type="Gene3D" id="3.40.50.300">
    <property type="entry name" value="P-loop containing nucleotide triphosphate hydrolases"/>
    <property type="match status" value="3"/>
</dbReference>
<dbReference type="Pfam" id="PF25396">
    <property type="entry name" value="ZNFX1"/>
    <property type="match status" value="1"/>
</dbReference>
<dbReference type="CDD" id="cd18808">
    <property type="entry name" value="SF1_C_Upf1"/>
    <property type="match status" value="1"/>
</dbReference>
<dbReference type="InterPro" id="IPR047187">
    <property type="entry name" value="SF1_C_Upf1"/>
</dbReference>
<keyword evidence="3" id="KW-0479">Metal-binding</keyword>
<dbReference type="GO" id="GO:0031380">
    <property type="term" value="C:nuclear RNA-directed RNA polymerase complex"/>
    <property type="evidence" value="ECO:0007669"/>
    <property type="project" value="TreeGrafter"/>
</dbReference>
<evidence type="ECO:0000256" key="7">
    <source>
        <dbReference type="SAM" id="Coils"/>
    </source>
</evidence>
<gene>
    <name evidence="10" type="ORF">V1264_010309</name>
</gene>
<evidence type="ECO:0000256" key="8">
    <source>
        <dbReference type="SAM" id="MobiDB-lite"/>
    </source>
</evidence>
<protein>
    <recommendedName>
        <fullName evidence="9">RZ-type domain-containing protein</fullName>
    </recommendedName>
</protein>
<sequence>MEDEEALGPPRVAASGRRRIRRLDLRALEELYTKTQEDILIRLGSDGGGLDELLTYHSLDENRILLLLKLIGKTFTPQMMQFCYGNIKSIVEKMLVADAIFLNLTLYQFLLHKRSEAEEIEIARSTLALVNTVMMISPCFAMPKVVQFEQILSEKIRPIGDDTLKAHLERFQAALKRKQEQDGHSAGTDHHGNARSRGMRLNEDTDQPDETFRALPLIPTQQDLTSDEHIFVRRNRDNGSYATLEDYLDIQFRLFRADFIIPLRESIEKFMGTHDAENRRDSNRGVRVYRDVQIVRPVCSDKDLSYRLSFDVSRFSNVNWRNSQRLKYGSLLCLSSDGFQNYLCAVVHERDAALLSNGLVDVVFVLNRDELNVVTEISRDQRFVMVESPAYFEAYRHVLEGLKNLNDHNFPFIRYIVNCDPQVYPPRYLQRGDANVRYDFRPLLNDDFKVKDRRSADDDLADTLADLGVDDLDIDPDEVAMNVEATKVNVMTAKDWPRQEDLKLDETQNMALRNALTREFALVQGPPGTGKTYLGLKIVKMLLHNAKAWNDPDQKRPLLIVCYTNHALDQFLEGVLDFFTGSLVRVGARSNSERLKDMTLNHYRTRARNNRKIPMETHEAKLRVKLELRNLRNDIHEKAARLEIAEQEIVKEDFLETHIAPNHMQAFKQSLGRSGKDSALLKWLKLELLHDRLQYQAEHRLNKLPPISVLHADNPRLLPAQRANHSDDLGYEEYEEDDDAEDEDTLNMAQSLRDNPHARRLDTDDDIDDDDEYLQLGLDFDDLNLEREESEMERLRRRQREIEKETRELKATCVALDISGFCKDMDELKVQDRTAMRPSNAKNKEVAETLHKLQLQQKRQLQTLLRSVDRMELEEADQIGNIWSLKCADRWRLYRHWTDLYCRQMRGEVRQNEETYFDKARKYREILDQEDRSILQEATVIGMTTTGAARYQSILHAIGPRVIVVEEAAEVFEAHVVATLSAECQHLILIGDHKQLRPNPTVYDLAKKGNLDVSLFERMVRNDFQFDCLGFQHRMRPDISWMMKLQDLYPDLQDHAMVTNLPVVKGVSHNVFYINHSHPEDRDDETKSFSNPHEAEYLVALCDYLLKQGYERRQITFITPYSGQVHTINTQMTKNKLDGVRVSSVDNFQGEENDIILLSLVRSNNDNDIGFLKADNRVCVALSRAKMGMYVIGNFEVLQNSSNLLKNVVDRAMAQKILEDCLPLTCQNHPKKQGIMARSAKDFQKAPEGGCNERCDVRLNCGHQCPSTCHPNVGHDDVLCSWPCERQCERCDQRCKKDHECCAHVRCLRATEKIIPRCGHTQRVLCGKDPMTVTCKADCERKLACGHPCQNECGQPCSRQCQVKVTVTNADCGHEHQAPCCQRGTAQCTKPCGQELVCGHTCKGTCGDCQNGRLHVPCEHRCRKILVCGHDCQASCCQCPPCSARCQNRCSHSFCDKSCGDACVSCAMSCDWQCPHQKCTKQCGEPCNRVRCNQPCTKRLPDCAHPCIGLCGETCPPVCRICDPEILADSLFGEPEEGARFVLLEDCCHTLEVTQLDRWVDISMGDNREEGEDNSTSGATATEENAPARLVKLPECPQCKTPIRRNLRYGNVVKEALVEMEIIKQRCRGNQRTVEDLRRKVEQAKTRVPQDLKPRVEALFSGEVPCESRLATQFYQISLVLDATHLLQQVTSAITRWPDMVETYRRLQAELDHLITWSLRPRNILSERERFDVRQELERLKILIHLMHCRHAISSDDIEVEPRLMRRLAVCIRQLMASGPVPENDLKEGRQLREDLKDVVDDPYSALTDEEREAIVKAVSLPTGSWYACPRGHYYVIGECGRPTEVASCPECRSPIGGENHAPAAGNRQAPEFDNADGPVWGVDDDYQMAVLMQQEEFENWR</sequence>
<evidence type="ECO:0000256" key="3">
    <source>
        <dbReference type="ARBA" id="ARBA00022723"/>
    </source>
</evidence>
<dbReference type="SUPFAM" id="SSF52540">
    <property type="entry name" value="P-loop containing nucleoside triphosphate hydrolases"/>
    <property type="match status" value="1"/>
</dbReference>
<keyword evidence="11" id="KW-1185">Reference proteome</keyword>
<comment type="caution">
    <text evidence="10">The sequence shown here is derived from an EMBL/GenBank/DDBJ whole genome shotgun (WGS) entry which is preliminary data.</text>
</comment>
<evidence type="ECO:0000256" key="6">
    <source>
        <dbReference type="ARBA" id="ARBA00022859"/>
    </source>
</evidence>
<dbReference type="InterPro" id="IPR046439">
    <property type="entry name" value="ZF_RZ_dom"/>
</dbReference>
<feature type="compositionally biased region" description="Acidic residues" evidence="8">
    <location>
        <begin position="729"/>
        <end position="744"/>
    </location>
</feature>
<organism evidence="10 11">
    <name type="scientific">Littorina saxatilis</name>
    <dbReference type="NCBI Taxonomy" id="31220"/>
    <lineage>
        <taxon>Eukaryota</taxon>
        <taxon>Metazoa</taxon>
        <taxon>Spiralia</taxon>
        <taxon>Lophotrochozoa</taxon>
        <taxon>Mollusca</taxon>
        <taxon>Gastropoda</taxon>
        <taxon>Caenogastropoda</taxon>
        <taxon>Littorinimorpha</taxon>
        <taxon>Littorinoidea</taxon>
        <taxon>Littorinidae</taxon>
        <taxon>Littorina</taxon>
    </lineage>
</organism>
<dbReference type="GO" id="GO:0002376">
    <property type="term" value="P:immune system process"/>
    <property type="evidence" value="ECO:0007669"/>
    <property type="project" value="UniProtKB-KW"/>
</dbReference>
<dbReference type="InterPro" id="IPR041679">
    <property type="entry name" value="DNA2/NAM7-like_C"/>
</dbReference>
<name>A0AAN9AP75_9CAEN</name>
<keyword evidence="2" id="KW-0963">Cytoplasm</keyword>
<dbReference type="GO" id="GO:0004386">
    <property type="term" value="F:helicase activity"/>
    <property type="evidence" value="ECO:0007669"/>
    <property type="project" value="InterPro"/>
</dbReference>
<dbReference type="InterPro" id="IPR027417">
    <property type="entry name" value="P-loop_NTPase"/>
</dbReference>
<dbReference type="Proteomes" id="UP001374579">
    <property type="component" value="Unassembled WGS sequence"/>
</dbReference>
<dbReference type="InterPro" id="IPR045055">
    <property type="entry name" value="DNA2/NAM7-like"/>
</dbReference>
<dbReference type="Pfam" id="PF13087">
    <property type="entry name" value="AAA_12"/>
    <property type="match status" value="1"/>
</dbReference>
<feature type="compositionally biased region" description="Basic and acidic residues" evidence="8">
    <location>
        <begin position="177"/>
        <end position="192"/>
    </location>
</feature>
<dbReference type="PANTHER" id="PTHR10887:SF341">
    <property type="entry name" value="NFX1-TYPE ZINC FINGER-CONTAINING PROTEIN 1"/>
    <property type="match status" value="1"/>
</dbReference>
<proteinExistence type="predicted"/>
<dbReference type="FunFam" id="3.40.50.300:FF:001366">
    <property type="entry name" value="ATP binding protein, putative"/>
    <property type="match status" value="1"/>
</dbReference>
<dbReference type="GO" id="GO:0008270">
    <property type="term" value="F:zinc ion binding"/>
    <property type="evidence" value="ECO:0007669"/>
    <property type="project" value="UniProtKB-KW"/>
</dbReference>
<accession>A0AAN9AP75</accession>
<evidence type="ECO:0000256" key="4">
    <source>
        <dbReference type="ARBA" id="ARBA00022771"/>
    </source>
</evidence>
<dbReference type="InterPro" id="IPR041677">
    <property type="entry name" value="DNA2/NAM7_AAA_11"/>
</dbReference>
<dbReference type="PANTHER" id="PTHR10887">
    <property type="entry name" value="DNA2/NAM7 HELICASE FAMILY"/>
    <property type="match status" value="1"/>
</dbReference>
<evidence type="ECO:0000256" key="2">
    <source>
        <dbReference type="ARBA" id="ARBA00022490"/>
    </source>
</evidence>
<keyword evidence="4" id="KW-0863">Zinc-finger</keyword>
<evidence type="ECO:0000256" key="5">
    <source>
        <dbReference type="ARBA" id="ARBA00022833"/>
    </source>
</evidence>
<reference evidence="10 11" key="1">
    <citation type="submission" date="2024-02" db="EMBL/GenBank/DDBJ databases">
        <title>Chromosome-scale genome assembly of the rough periwinkle Littorina saxatilis.</title>
        <authorList>
            <person name="De Jode A."/>
            <person name="Faria R."/>
            <person name="Formenti G."/>
            <person name="Sims Y."/>
            <person name="Smith T.P."/>
            <person name="Tracey A."/>
            <person name="Wood J.M.D."/>
            <person name="Zagrodzka Z.B."/>
            <person name="Johannesson K."/>
            <person name="Butlin R.K."/>
            <person name="Leder E.H."/>
        </authorList>
    </citation>
    <scope>NUCLEOTIDE SEQUENCE [LARGE SCALE GENOMIC DNA]</scope>
    <source>
        <strain evidence="10">Snail1</strain>
        <tissue evidence="10">Muscle</tissue>
    </source>
</reference>
<dbReference type="GO" id="GO:0005737">
    <property type="term" value="C:cytoplasm"/>
    <property type="evidence" value="ECO:0007669"/>
    <property type="project" value="UniProtKB-SubCell"/>
</dbReference>
<evidence type="ECO:0000313" key="10">
    <source>
        <dbReference type="EMBL" id="KAK7090525.1"/>
    </source>
</evidence>